<evidence type="ECO:0000313" key="7">
    <source>
        <dbReference type="EMBL" id="BAJ64309.1"/>
    </source>
</evidence>
<evidence type="ECO:0000313" key="8">
    <source>
        <dbReference type="Proteomes" id="UP000008922"/>
    </source>
</evidence>
<keyword evidence="3 6" id="KW-0812">Transmembrane</keyword>
<evidence type="ECO:0000256" key="2">
    <source>
        <dbReference type="ARBA" id="ARBA00022475"/>
    </source>
</evidence>
<dbReference type="NCBIfam" id="TIGR00374">
    <property type="entry name" value="flippase-like domain"/>
    <property type="match status" value="1"/>
</dbReference>
<gene>
    <name evidence="7" type="ordered locus">ANT_22830</name>
</gene>
<feature type="transmembrane region" description="Helical" evidence="6">
    <location>
        <begin position="170"/>
        <end position="191"/>
    </location>
</feature>
<feature type="transmembrane region" description="Helical" evidence="6">
    <location>
        <begin position="236"/>
        <end position="261"/>
    </location>
</feature>
<keyword evidence="4 6" id="KW-1133">Transmembrane helix</keyword>
<feature type="transmembrane region" description="Helical" evidence="6">
    <location>
        <begin position="57"/>
        <end position="76"/>
    </location>
</feature>
<dbReference type="OrthoDB" id="166534at2"/>
<dbReference type="STRING" id="926569.ANT_22830"/>
<evidence type="ECO:0000256" key="5">
    <source>
        <dbReference type="ARBA" id="ARBA00023136"/>
    </source>
</evidence>
<protein>
    <submittedName>
        <fullName evidence="7">Uncharacterized protein</fullName>
    </submittedName>
</protein>
<dbReference type="InterPro" id="IPR022791">
    <property type="entry name" value="L-PG_synthase/AglD"/>
</dbReference>
<evidence type="ECO:0000256" key="4">
    <source>
        <dbReference type="ARBA" id="ARBA00022989"/>
    </source>
</evidence>
<dbReference type="AlphaFoldDB" id="E8MY78"/>
<evidence type="ECO:0000256" key="6">
    <source>
        <dbReference type="SAM" id="Phobius"/>
    </source>
</evidence>
<comment type="subcellular location">
    <subcellularLocation>
        <location evidence="1">Cell membrane</location>
        <topology evidence="1">Multi-pass membrane protein</topology>
    </subcellularLocation>
</comment>
<dbReference type="PANTHER" id="PTHR39087">
    <property type="entry name" value="UPF0104 MEMBRANE PROTEIN MJ1595"/>
    <property type="match status" value="1"/>
</dbReference>
<dbReference type="Pfam" id="PF03706">
    <property type="entry name" value="LPG_synthase_TM"/>
    <property type="match status" value="1"/>
</dbReference>
<keyword evidence="8" id="KW-1185">Reference proteome</keyword>
<proteinExistence type="predicted"/>
<dbReference type="HOGENOM" id="CLU_791535_0_0_0"/>
<name>E8MY78_ANATU</name>
<organism evidence="7 8">
    <name type="scientific">Anaerolinea thermophila (strain DSM 14523 / JCM 11388 / NBRC 100420 / UNI-1)</name>
    <dbReference type="NCBI Taxonomy" id="926569"/>
    <lineage>
        <taxon>Bacteria</taxon>
        <taxon>Bacillati</taxon>
        <taxon>Chloroflexota</taxon>
        <taxon>Anaerolineae</taxon>
        <taxon>Anaerolineales</taxon>
        <taxon>Anaerolineaceae</taxon>
        <taxon>Anaerolinea</taxon>
    </lineage>
</organism>
<feature type="transmembrane region" description="Helical" evidence="6">
    <location>
        <begin position="298"/>
        <end position="318"/>
    </location>
</feature>
<dbReference type="InParanoid" id="E8MY78"/>
<dbReference type="Proteomes" id="UP000008922">
    <property type="component" value="Chromosome"/>
</dbReference>
<dbReference type="KEGG" id="atm:ANT_22830"/>
<feature type="transmembrane region" description="Helical" evidence="6">
    <location>
        <begin position="325"/>
        <end position="344"/>
    </location>
</feature>
<evidence type="ECO:0000256" key="3">
    <source>
        <dbReference type="ARBA" id="ARBA00022692"/>
    </source>
</evidence>
<dbReference type="GO" id="GO:0005886">
    <property type="term" value="C:plasma membrane"/>
    <property type="evidence" value="ECO:0007669"/>
    <property type="project" value="UniProtKB-SubCell"/>
</dbReference>
<keyword evidence="5 6" id="KW-0472">Membrane</keyword>
<dbReference type="eggNOG" id="COG0392">
    <property type="taxonomic scope" value="Bacteria"/>
</dbReference>
<keyword evidence="2" id="KW-1003">Cell membrane</keyword>
<sequence length="355" mass="38873">MESGRMVDLSPRWRNILKAGFIVLSLGLVGLGMYTLKDGLKGVSLSGLTTLWARLPAEFWGIWIGLNLVVILVWAWRWGVILQPLGIQASLKNRVFARLAGFGWSYFTPGPQVGGEPVQVYLISRYARVPLPLAATSVYLERVVDGLTNFAVLLLGVMAMLFLDVEWMGGIRWFGVVTGGLLIIPALHLMLLKKGRLPLTAAVMAFSGKRGTFGKKVLLQVSLAESYLSNFAQQHFFALVKSFLLSIFAWLLSVLEFSWLLSGLSESLSPLQVLCFLVLARLSFLLPIPAATGVFESAMVFAAVSLGLSPLSGIALGLTVRLRDVLLALIGVFISGRGAMTRWFDSQDLKREVVE</sequence>
<feature type="transmembrane region" description="Helical" evidence="6">
    <location>
        <begin position="146"/>
        <end position="163"/>
    </location>
</feature>
<accession>E8MY78</accession>
<feature type="transmembrane region" description="Helical" evidence="6">
    <location>
        <begin position="16"/>
        <end position="36"/>
    </location>
</feature>
<dbReference type="EMBL" id="AP012029">
    <property type="protein sequence ID" value="BAJ64309.1"/>
    <property type="molecule type" value="Genomic_DNA"/>
</dbReference>
<evidence type="ECO:0000256" key="1">
    <source>
        <dbReference type="ARBA" id="ARBA00004651"/>
    </source>
</evidence>
<dbReference type="PANTHER" id="PTHR39087:SF2">
    <property type="entry name" value="UPF0104 MEMBRANE PROTEIN MJ1595"/>
    <property type="match status" value="1"/>
</dbReference>
<reference evidence="7 8" key="1">
    <citation type="submission" date="2010-12" db="EMBL/GenBank/DDBJ databases">
        <title>Whole genome sequence of Anaerolinea thermophila UNI-1.</title>
        <authorList>
            <person name="Narita-Yamada S."/>
            <person name="Kishi E."/>
            <person name="Watanabe Y."/>
            <person name="Takasaki K."/>
            <person name="Ankai A."/>
            <person name="Oguchi A."/>
            <person name="Fukui S."/>
            <person name="Takahashi M."/>
            <person name="Yashiro I."/>
            <person name="Hosoyama A."/>
            <person name="Sekiguchi Y."/>
            <person name="Hanada S."/>
            <person name="Fujita N."/>
        </authorList>
    </citation>
    <scope>NUCLEOTIDE SEQUENCE [LARGE SCALE GENOMIC DNA]</scope>
    <source>
        <strain evidence="8">DSM 14523 / JCM 11388 / NBRC 100420 / UNI-1</strain>
    </source>
</reference>